<evidence type="ECO:0000256" key="1">
    <source>
        <dbReference type="SAM" id="MobiDB-lite"/>
    </source>
</evidence>
<dbReference type="AlphaFoldDB" id="A0A8S1STD6"/>
<dbReference type="EMBL" id="CAJJDP010000014">
    <property type="protein sequence ID" value="CAD8143118.1"/>
    <property type="molecule type" value="Genomic_DNA"/>
</dbReference>
<evidence type="ECO:0000313" key="2">
    <source>
        <dbReference type="EMBL" id="CAD8143118.1"/>
    </source>
</evidence>
<feature type="region of interest" description="Disordered" evidence="1">
    <location>
        <begin position="14"/>
        <end position="34"/>
    </location>
</feature>
<dbReference type="Proteomes" id="UP000683925">
    <property type="component" value="Unassembled WGS sequence"/>
</dbReference>
<accession>A0A8S1STD6</accession>
<organism evidence="2 3">
    <name type="scientific">Paramecium octaurelia</name>
    <dbReference type="NCBI Taxonomy" id="43137"/>
    <lineage>
        <taxon>Eukaryota</taxon>
        <taxon>Sar</taxon>
        <taxon>Alveolata</taxon>
        <taxon>Ciliophora</taxon>
        <taxon>Intramacronucleata</taxon>
        <taxon>Oligohymenophorea</taxon>
        <taxon>Peniculida</taxon>
        <taxon>Parameciidae</taxon>
        <taxon>Paramecium</taxon>
    </lineage>
</organism>
<protein>
    <submittedName>
        <fullName evidence="2">Uncharacterized protein</fullName>
    </submittedName>
</protein>
<keyword evidence="3" id="KW-1185">Reference proteome</keyword>
<sequence>MSAESIERQKFAKFNEEQVLDNQDQSTTTQFKQSSNALSTTSAFTENNCKIKPIKTQRSLLTLTPQISQRRGSQSLADHTMRNDDGQFAQNHYDKKCLYMIYWYDSNIDHKYEIPIKTNNFQITIGDLIQLAIAQFNDQNEYLQTPFSSDVNNQYLYELYIPKKKKGTPNEDFPSFANSTMLSQTNQTEFSLKATQKQSKYSTSLSNSKHSSAIKQNEKQGVGKEYLFQQNLDLIQQRKEAFFKSNSNKQSFNSNSQFSTALNTHSASHKYKLSLESNFDQISFQLNTAR</sequence>
<evidence type="ECO:0000313" key="3">
    <source>
        <dbReference type="Proteomes" id="UP000683925"/>
    </source>
</evidence>
<comment type="caution">
    <text evidence="2">The sequence shown here is derived from an EMBL/GenBank/DDBJ whole genome shotgun (WGS) entry which is preliminary data.</text>
</comment>
<feature type="compositionally biased region" description="Polar residues" evidence="1">
    <location>
        <begin position="20"/>
        <end position="34"/>
    </location>
</feature>
<reference evidence="2" key="1">
    <citation type="submission" date="2021-01" db="EMBL/GenBank/DDBJ databases">
        <authorList>
            <consortium name="Genoscope - CEA"/>
            <person name="William W."/>
        </authorList>
    </citation>
    <scope>NUCLEOTIDE SEQUENCE</scope>
</reference>
<proteinExistence type="predicted"/>
<gene>
    <name evidence="2" type="ORF">POCTA_138.1.T0140340</name>
</gene>
<name>A0A8S1STD6_PAROT</name>